<evidence type="ECO:0000313" key="1">
    <source>
        <dbReference type="EMBL" id="NMF03870.1"/>
    </source>
</evidence>
<dbReference type="EMBL" id="JABSWW010000001">
    <property type="protein sequence ID" value="NRT89722.1"/>
    <property type="molecule type" value="Genomic_DNA"/>
</dbReference>
<name>A0A1W7LLR8_CLOBE</name>
<dbReference type="RefSeq" id="WP_111938351.1">
    <property type="nucleotide sequence ID" value="NZ_CP107022.1"/>
</dbReference>
<dbReference type="Proteomes" id="UP001193748">
    <property type="component" value="Unassembled WGS sequence"/>
</dbReference>
<accession>A0A1W7LLR8</accession>
<organism evidence="1 3">
    <name type="scientific">Clostridium beijerinckii</name>
    <name type="common">Clostridium MP</name>
    <dbReference type="NCBI Taxonomy" id="1520"/>
    <lineage>
        <taxon>Bacteria</taxon>
        <taxon>Bacillati</taxon>
        <taxon>Bacillota</taxon>
        <taxon>Clostridia</taxon>
        <taxon>Eubacteriales</taxon>
        <taxon>Clostridiaceae</taxon>
        <taxon>Clostridium</taxon>
    </lineage>
</organism>
<comment type="caution">
    <text evidence="1">The sequence shown here is derived from an EMBL/GenBank/DDBJ whole genome shotgun (WGS) entry which is preliminary data.</text>
</comment>
<proteinExistence type="predicted"/>
<reference evidence="2" key="2">
    <citation type="submission" date="2020-05" db="EMBL/GenBank/DDBJ databases">
        <authorList>
            <person name="Brown S."/>
            <person name="Huntemann M."/>
            <person name="Clum A."/>
            <person name="Spunde A."/>
            <person name="Palaniappan K."/>
            <person name="Ritter S."/>
            <person name="Mikhailova N."/>
            <person name="Chen I.-M."/>
            <person name="Stamatis D."/>
            <person name="Reddy T."/>
            <person name="O'Malley R."/>
            <person name="Daum C."/>
            <person name="Shapiro N."/>
            <person name="Ivanova N."/>
            <person name="Kyrpides N."/>
            <person name="Woyke T."/>
        </authorList>
    </citation>
    <scope>NUCLEOTIDE SEQUENCE</scope>
    <source>
        <strain evidence="2">DJ080</strain>
    </source>
</reference>
<evidence type="ECO:0000313" key="3">
    <source>
        <dbReference type="Proteomes" id="UP000587880"/>
    </source>
</evidence>
<reference evidence="2" key="3">
    <citation type="journal article" date="2022" name="Nat. Biotechnol.">
        <title>Carbon-negative production of acetone and isopropanol by gas fermentation at industrial pilot scale.</title>
        <authorList>
            <person name="Liew F.E."/>
            <person name="Nogle R."/>
            <person name="Abdalla T."/>
            <person name="Rasor B.J."/>
            <person name="Canter C."/>
            <person name="Jensen R.O."/>
            <person name="Wang L."/>
            <person name="Strutz J."/>
            <person name="Chirania P."/>
            <person name="De Tissera S."/>
            <person name="Mueller A.P."/>
            <person name="Ruan Z."/>
            <person name="Gao A."/>
            <person name="Tran L."/>
            <person name="Engle N.L."/>
            <person name="Bromley J.C."/>
            <person name="Daniell J."/>
            <person name="Conrado R."/>
            <person name="Tschaplinski T.J."/>
            <person name="Giannone R.J."/>
            <person name="Hettich R.L."/>
            <person name="Karim A.S."/>
            <person name="Simpson S.D."/>
            <person name="Brown S.D."/>
            <person name="Leang C."/>
            <person name="Jewett M.C."/>
            <person name="Kopke M."/>
        </authorList>
    </citation>
    <scope>NUCLEOTIDE SEQUENCE</scope>
    <source>
        <strain evidence="2">DJ080</strain>
    </source>
</reference>
<gene>
    <name evidence="2" type="ORF">B0H41_003401</name>
    <name evidence="1" type="ORF">HF849_03730</name>
</gene>
<reference evidence="1 3" key="1">
    <citation type="submission" date="2020-04" db="EMBL/GenBank/DDBJ databases">
        <authorList>
            <person name="Hitch T.C.A."/>
            <person name="Wylensek D."/>
            <person name="Clavel T."/>
        </authorList>
    </citation>
    <scope>NUCLEOTIDE SEQUENCE [LARGE SCALE GENOMIC DNA]</scope>
    <source>
        <strain evidence="1 3">WB01_NA02</strain>
    </source>
</reference>
<dbReference type="Proteomes" id="UP000587880">
    <property type="component" value="Unassembled WGS sequence"/>
</dbReference>
<sequence length="57" mass="6818">MERFSKGMMTGFLIGVAVEMSLMPRMDRRSQKTMRRAGRRMRNMAESACHEVYDWMR</sequence>
<dbReference type="EMBL" id="JABAGD010000004">
    <property type="protein sequence ID" value="NMF03870.1"/>
    <property type="molecule type" value="Genomic_DNA"/>
</dbReference>
<dbReference type="AlphaFoldDB" id="A0A1W7LLR8"/>
<evidence type="ECO:0000313" key="2">
    <source>
        <dbReference type="EMBL" id="NRT89722.1"/>
    </source>
</evidence>
<protein>
    <submittedName>
        <fullName evidence="2">Gas vesicle protein</fullName>
    </submittedName>
    <submittedName>
        <fullName evidence="1">YtxH domain-containing protein</fullName>
    </submittedName>
</protein>